<evidence type="ECO:0000313" key="8">
    <source>
        <dbReference type="RefSeq" id="XP_011502777.1"/>
    </source>
</evidence>
<evidence type="ECO:0000256" key="3">
    <source>
        <dbReference type="ARBA" id="ARBA00023034"/>
    </source>
</evidence>
<feature type="coiled-coil region" evidence="5">
    <location>
        <begin position="194"/>
        <end position="271"/>
    </location>
</feature>
<evidence type="ECO:0000256" key="6">
    <source>
        <dbReference type="SAM" id="MobiDB-lite"/>
    </source>
</evidence>
<comment type="subcellular location">
    <subcellularLocation>
        <location evidence="1">Golgi apparatus</location>
    </subcellularLocation>
</comment>
<dbReference type="KEGG" id="csol:105366146"/>
<feature type="coiled-coil region" evidence="5">
    <location>
        <begin position="140"/>
        <end position="167"/>
    </location>
</feature>
<dbReference type="Proteomes" id="UP000695007">
    <property type="component" value="Unplaced"/>
</dbReference>
<evidence type="ECO:0000256" key="2">
    <source>
        <dbReference type="ARBA" id="ARBA00006662"/>
    </source>
</evidence>
<reference evidence="8" key="1">
    <citation type="submission" date="2025-08" db="UniProtKB">
        <authorList>
            <consortium name="RefSeq"/>
        </authorList>
    </citation>
    <scope>IDENTIFICATION</scope>
</reference>
<dbReference type="AlphaFoldDB" id="A0AAJ6YR69"/>
<feature type="region of interest" description="Disordered" evidence="6">
    <location>
        <begin position="272"/>
        <end position="295"/>
    </location>
</feature>
<dbReference type="InterPro" id="IPR026109">
    <property type="entry name" value="GKAP1"/>
</dbReference>
<gene>
    <name evidence="8" type="primary">LOC105366146</name>
</gene>
<dbReference type="RefSeq" id="XP_011502777.1">
    <property type="nucleotide sequence ID" value="XM_011504475.1"/>
</dbReference>
<feature type="compositionally biased region" description="Basic residues" evidence="6">
    <location>
        <begin position="43"/>
        <end position="54"/>
    </location>
</feature>
<keyword evidence="3" id="KW-0333">Golgi apparatus</keyword>
<dbReference type="PANTHER" id="PTHR14899:SF0">
    <property type="entry name" value="G KINASE-ANCHORING PROTEIN 1"/>
    <property type="match status" value="1"/>
</dbReference>
<evidence type="ECO:0000256" key="4">
    <source>
        <dbReference type="ARBA" id="ARBA00023054"/>
    </source>
</evidence>
<feature type="compositionally biased region" description="Polar residues" evidence="6">
    <location>
        <begin position="273"/>
        <end position="284"/>
    </location>
</feature>
<comment type="similarity">
    <text evidence="2">Belongs to the GKAP1 family.</text>
</comment>
<name>A0AAJ6YR69_9HYME</name>
<keyword evidence="7" id="KW-1185">Reference proteome</keyword>
<proteinExistence type="inferred from homology"/>
<dbReference type="GO" id="GO:0005794">
    <property type="term" value="C:Golgi apparatus"/>
    <property type="evidence" value="ECO:0007669"/>
    <property type="project" value="UniProtKB-SubCell"/>
</dbReference>
<accession>A0AAJ6YR69</accession>
<evidence type="ECO:0000313" key="7">
    <source>
        <dbReference type="Proteomes" id="UP000695007"/>
    </source>
</evidence>
<keyword evidence="4 5" id="KW-0175">Coiled coil</keyword>
<feature type="region of interest" description="Disordered" evidence="6">
    <location>
        <begin position="25"/>
        <end position="61"/>
    </location>
</feature>
<protein>
    <submittedName>
        <fullName evidence="8">G kinase-anchoring protein 1-A-like</fullName>
    </submittedName>
</protein>
<dbReference type="GO" id="GO:0007165">
    <property type="term" value="P:signal transduction"/>
    <property type="evidence" value="ECO:0007669"/>
    <property type="project" value="InterPro"/>
</dbReference>
<sequence>MVTTVPSRFAVLTIDDDDYIKRKSHKSVNTKNNTEVKDEKQTRLHKKNYRRKKNKEKEKKSNINVQEWEQWKRKDSMVIEKTYEQELNEAILLSKLSYEETQMEMKHNVENNGNNVKKSNKKSKKSMSLEEFNNFNEYVAENKELKIKKEENSLKEIEKEASKVLTKEKENSALKIRLHQLDDGITSAQLKTEIEKRDSIIEKLKIEINQLKEDVNNVKNRNRRLYQILQQGEMKDKATILAEVIKLHEIRDELTTEVTLLHAQLEQERSKTRASFTDIKTTKQNGKKRLGNDNI</sequence>
<dbReference type="GeneID" id="105366146"/>
<organism evidence="7 8">
    <name type="scientific">Ceratosolen solmsi marchali</name>
    <dbReference type="NCBI Taxonomy" id="326594"/>
    <lineage>
        <taxon>Eukaryota</taxon>
        <taxon>Metazoa</taxon>
        <taxon>Ecdysozoa</taxon>
        <taxon>Arthropoda</taxon>
        <taxon>Hexapoda</taxon>
        <taxon>Insecta</taxon>
        <taxon>Pterygota</taxon>
        <taxon>Neoptera</taxon>
        <taxon>Endopterygota</taxon>
        <taxon>Hymenoptera</taxon>
        <taxon>Apocrita</taxon>
        <taxon>Proctotrupomorpha</taxon>
        <taxon>Chalcidoidea</taxon>
        <taxon>Agaonidae</taxon>
        <taxon>Agaoninae</taxon>
        <taxon>Ceratosolen</taxon>
    </lineage>
</organism>
<evidence type="ECO:0000256" key="5">
    <source>
        <dbReference type="SAM" id="Coils"/>
    </source>
</evidence>
<dbReference type="PANTHER" id="PTHR14899">
    <property type="entry name" value="G KINASE ANCHORING PROTEIN 1"/>
    <property type="match status" value="1"/>
</dbReference>
<evidence type="ECO:0000256" key="1">
    <source>
        <dbReference type="ARBA" id="ARBA00004555"/>
    </source>
</evidence>